<dbReference type="Pfam" id="PF04984">
    <property type="entry name" value="Phage_sheath_1"/>
    <property type="match status" value="1"/>
</dbReference>
<evidence type="ECO:0000259" key="3">
    <source>
        <dbReference type="Pfam" id="PF17482"/>
    </source>
</evidence>
<dbReference type="AlphaFoldDB" id="A0AAE4ALU5"/>
<proteinExistence type="inferred from homology"/>
<dbReference type="Gene3D" id="3.30.1370.220">
    <property type="match status" value="1"/>
</dbReference>
<reference evidence="4" key="1">
    <citation type="submission" date="2023-07" db="EMBL/GenBank/DDBJ databases">
        <title>Genomic Encyclopedia of Type Strains, Phase IV (KMG-IV): sequencing the most valuable type-strain genomes for metagenomic binning, comparative biology and taxonomic classification.</title>
        <authorList>
            <person name="Goeker M."/>
        </authorList>
    </citation>
    <scope>NUCLEOTIDE SEQUENCE</scope>
    <source>
        <strain evidence="4">DSM 19659</strain>
    </source>
</reference>
<feature type="domain" description="Tail sheath protein subtilisin-like" evidence="2">
    <location>
        <begin position="89"/>
        <end position="230"/>
    </location>
</feature>
<dbReference type="InterPro" id="IPR020287">
    <property type="entry name" value="Tail_sheath_C"/>
</dbReference>
<evidence type="ECO:0000313" key="4">
    <source>
        <dbReference type="EMBL" id="MDQ0153534.1"/>
    </source>
</evidence>
<gene>
    <name evidence="4" type="ORF">J2S20_002255</name>
</gene>
<comment type="caution">
    <text evidence="4">The sequence shown here is derived from an EMBL/GenBank/DDBJ whole genome shotgun (WGS) entry which is preliminary data.</text>
</comment>
<feature type="domain" description="Tail sheath protein C-terminal" evidence="3">
    <location>
        <begin position="240"/>
        <end position="310"/>
    </location>
</feature>
<protein>
    <recommendedName>
        <fullName evidence="6">Phage tail sheath protein</fullName>
    </recommendedName>
</protein>
<dbReference type="InterPro" id="IPR035089">
    <property type="entry name" value="Phage_sheath_subtilisin"/>
</dbReference>
<comment type="similarity">
    <text evidence="1">Belongs to the myoviridae tail sheath protein family.</text>
</comment>
<evidence type="ECO:0008006" key="6">
    <source>
        <dbReference type="Google" id="ProtNLM"/>
    </source>
</evidence>
<name>A0AAE4ALU5_9FIRM</name>
<evidence type="ECO:0000256" key="1">
    <source>
        <dbReference type="ARBA" id="ARBA00008005"/>
    </source>
</evidence>
<organism evidence="4 5">
    <name type="scientific">Moryella indoligenes</name>
    <dbReference type="NCBI Taxonomy" id="371674"/>
    <lineage>
        <taxon>Bacteria</taxon>
        <taxon>Bacillati</taxon>
        <taxon>Bacillota</taxon>
        <taxon>Clostridia</taxon>
        <taxon>Lachnospirales</taxon>
        <taxon>Lachnospiraceae</taxon>
        <taxon>Moryella</taxon>
    </lineage>
</organism>
<dbReference type="Gene3D" id="3.40.50.11790">
    <property type="match status" value="1"/>
</dbReference>
<dbReference type="RefSeq" id="WP_307255438.1">
    <property type="nucleotide sequence ID" value="NZ_JAUSTO010000023.1"/>
</dbReference>
<accession>A0AAE4ALU5</accession>
<dbReference type="Proteomes" id="UP001241537">
    <property type="component" value="Unassembled WGS sequence"/>
</dbReference>
<evidence type="ECO:0000259" key="2">
    <source>
        <dbReference type="Pfam" id="PF04984"/>
    </source>
</evidence>
<evidence type="ECO:0000313" key="5">
    <source>
        <dbReference type="Proteomes" id="UP001241537"/>
    </source>
</evidence>
<sequence>MGKLTSPSISITFVEQGASAVQRGARGIVALVLKDTKQQSFKVYGISDIPDTGLTADNVQYIKDALVGYTTAPKYVSVYVMKTATDMAAEYTAMEKFYETEKFNYMAIPTVETDHKTSDIANWIKGLRAKDVLVKAVLPNAESSDNEGVISWTSILTRKGKPLTPEKTTPRIAGLLAGTGMRVSATYAPLRDFEDVNRLTKEERDAAVGAGELIAYWDGEKVKLSRAVNSFVATTADKLDSFKKIRLVEAMDMMKDDIRKTIEDGYIGKYANSYDNKCLLLTAVNGYFKGLIRDEVLSAGECEIDAAAVKDWLVSNGKKVVYESGTGVVTKEVKDASDNEIKMADTGSHVFLKAVVSLLDAIEDVTLNISI</sequence>
<dbReference type="Pfam" id="PF17482">
    <property type="entry name" value="Phage_sheath_1C"/>
    <property type="match status" value="1"/>
</dbReference>
<keyword evidence="5" id="KW-1185">Reference proteome</keyword>
<dbReference type="EMBL" id="JAUSTO010000023">
    <property type="protein sequence ID" value="MDQ0153534.1"/>
    <property type="molecule type" value="Genomic_DNA"/>
</dbReference>